<evidence type="ECO:0000256" key="6">
    <source>
        <dbReference type="ARBA" id="ARBA00022989"/>
    </source>
</evidence>
<feature type="domain" description="SLC41A/MgtE integral membrane" evidence="11">
    <location>
        <begin position="132"/>
        <end position="306"/>
    </location>
</feature>
<keyword evidence="5" id="KW-0460">Magnesium</keyword>
<sequence length="535" mass="58005">MNPNSPGRTSLEDDIEWIAMEDVAEPSKPLNPASTQALDLPQAPSLDDDEEEFDTDRDEGSRGLLSGTHGPSYSARYLEPVGRIWPQVKSIVIESAPTLLMTTISLLFTGKLLDQVSRWRAMREVDQLIMIIPVVLNLKGNLEMNLSARLGTAANIGELDDPSVRRSMIIGNLALLQVQAISVSFIASCTALVIGRFVPQNTPMPVKGSAPPIKNSTTVRDIHDYTTIDFRHAISLPSLGTIRKSGFPRLIMVATTAMSAACLSGLILGSFMCTLIVLCRKFNRDPDNIAPPVASCLGDLVTLILIGILSNLLIPLLHTPIPFILGVLVIGIGAVCFAFTLRNTHVRPLLTQGWTPLFGAMVISSGTGIILDMFVSRYEGFAVLAVVISGLPGAAGSIFVSRLSTSLHAAAVAPSRHPSAVRKDRGEPSPRLVMLTLLLITLPVEIVFLGILDGLEWLKLPILFVGFAIVFFCCAVVVSLIVARFLTDFLWSKNRDPDIYALPIHSAFMDLVGQLLLVLCFEIVSRLGTKVRLRT</sequence>
<dbReference type="PANTHER" id="PTHR16228:SF7">
    <property type="entry name" value="SLC41A_MGTE INTEGRAL MEMBRANE DOMAIN-CONTAINING PROTEIN"/>
    <property type="match status" value="1"/>
</dbReference>
<dbReference type="EMBL" id="KN838766">
    <property type="protein sequence ID" value="KIJ95124.1"/>
    <property type="molecule type" value="Genomic_DNA"/>
</dbReference>
<name>A0A0C9WJQ9_9AGAR</name>
<evidence type="ECO:0000256" key="5">
    <source>
        <dbReference type="ARBA" id="ARBA00022842"/>
    </source>
</evidence>
<gene>
    <name evidence="12" type="ORF">K443DRAFT_109286</name>
</gene>
<dbReference type="Gene3D" id="1.10.357.20">
    <property type="entry name" value="SLC41 divalent cation transporters, integral membrane domain"/>
    <property type="match status" value="2"/>
</dbReference>
<dbReference type="Proteomes" id="UP000054477">
    <property type="component" value="Unassembled WGS sequence"/>
</dbReference>
<evidence type="ECO:0000256" key="8">
    <source>
        <dbReference type="ARBA" id="ARBA00023136"/>
    </source>
</evidence>
<evidence type="ECO:0000256" key="10">
    <source>
        <dbReference type="SAM" id="Phobius"/>
    </source>
</evidence>
<keyword evidence="13" id="KW-1185">Reference proteome</keyword>
<dbReference type="InterPro" id="IPR036739">
    <property type="entry name" value="SLC41_membr_dom_sf"/>
</dbReference>
<feature type="transmembrane region" description="Helical" evidence="10">
    <location>
        <begin position="432"/>
        <end position="452"/>
    </location>
</feature>
<dbReference type="GO" id="GO:0005886">
    <property type="term" value="C:plasma membrane"/>
    <property type="evidence" value="ECO:0007669"/>
    <property type="project" value="TreeGrafter"/>
</dbReference>
<dbReference type="SUPFAM" id="SSF161093">
    <property type="entry name" value="MgtE membrane domain-like"/>
    <property type="match status" value="2"/>
</dbReference>
<evidence type="ECO:0000256" key="7">
    <source>
        <dbReference type="ARBA" id="ARBA00023065"/>
    </source>
</evidence>
<evidence type="ECO:0000256" key="9">
    <source>
        <dbReference type="SAM" id="MobiDB-lite"/>
    </source>
</evidence>
<evidence type="ECO:0000259" key="11">
    <source>
        <dbReference type="Pfam" id="PF01769"/>
    </source>
</evidence>
<reference evidence="13" key="2">
    <citation type="submission" date="2015-01" db="EMBL/GenBank/DDBJ databases">
        <title>Evolutionary Origins and Diversification of the Mycorrhizal Mutualists.</title>
        <authorList>
            <consortium name="DOE Joint Genome Institute"/>
            <consortium name="Mycorrhizal Genomics Consortium"/>
            <person name="Kohler A."/>
            <person name="Kuo A."/>
            <person name="Nagy L.G."/>
            <person name="Floudas D."/>
            <person name="Copeland A."/>
            <person name="Barry K.W."/>
            <person name="Cichocki N."/>
            <person name="Veneault-Fourrey C."/>
            <person name="LaButti K."/>
            <person name="Lindquist E.A."/>
            <person name="Lipzen A."/>
            <person name="Lundell T."/>
            <person name="Morin E."/>
            <person name="Murat C."/>
            <person name="Riley R."/>
            <person name="Ohm R."/>
            <person name="Sun H."/>
            <person name="Tunlid A."/>
            <person name="Henrissat B."/>
            <person name="Grigoriev I.V."/>
            <person name="Hibbett D.S."/>
            <person name="Martin F."/>
        </authorList>
    </citation>
    <scope>NUCLEOTIDE SEQUENCE [LARGE SCALE GENOMIC DNA]</scope>
    <source>
        <strain evidence="13">LaAM-08-1</strain>
    </source>
</reference>
<evidence type="ECO:0000313" key="13">
    <source>
        <dbReference type="Proteomes" id="UP000054477"/>
    </source>
</evidence>
<feature type="transmembrane region" description="Helical" evidence="10">
    <location>
        <begin position="250"/>
        <end position="278"/>
    </location>
</feature>
<dbReference type="HOGENOM" id="CLU_018207_4_0_1"/>
<dbReference type="InterPro" id="IPR006667">
    <property type="entry name" value="SLC41_membr_dom"/>
</dbReference>
<feature type="transmembrane region" description="Helical" evidence="10">
    <location>
        <begin position="353"/>
        <end position="375"/>
    </location>
</feature>
<accession>A0A0C9WJQ9</accession>
<keyword evidence="7" id="KW-0406">Ion transport</keyword>
<dbReference type="PANTHER" id="PTHR16228">
    <property type="entry name" value="DIVALENT CATION TRANSPORTER SOLUTE CARRIER FAMILY 41"/>
    <property type="match status" value="1"/>
</dbReference>
<feature type="compositionally biased region" description="Acidic residues" evidence="9">
    <location>
        <begin position="46"/>
        <end position="57"/>
    </location>
</feature>
<keyword evidence="4 10" id="KW-0812">Transmembrane</keyword>
<evidence type="ECO:0000256" key="1">
    <source>
        <dbReference type="ARBA" id="ARBA00004141"/>
    </source>
</evidence>
<dbReference type="OrthoDB" id="666972at2759"/>
<dbReference type="InterPro" id="IPR045349">
    <property type="entry name" value="SLC41A1-3"/>
</dbReference>
<comment type="subcellular location">
    <subcellularLocation>
        <location evidence="1">Membrane</location>
        <topology evidence="1">Multi-pass membrane protein</topology>
    </subcellularLocation>
</comment>
<comment type="similarity">
    <text evidence="2">Belongs to the SLC41A transporter family.</text>
</comment>
<keyword evidence="8 10" id="KW-0472">Membrane</keyword>
<keyword evidence="6 10" id="KW-1133">Transmembrane helix</keyword>
<dbReference type="AlphaFoldDB" id="A0A0C9WJQ9"/>
<feature type="domain" description="SLC41A/MgtE integral membrane" evidence="11">
    <location>
        <begin position="387"/>
        <end position="520"/>
    </location>
</feature>
<feature type="transmembrane region" description="Helical" evidence="10">
    <location>
        <begin position="464"/>
        <end position="487"/>
    </location>
</feature>
<proteinExistence type="inferred from homology"/>
<evidence type="ECO:0000256" key="4">
    <source>
        <dbReference type="ARBA" id="ARBA00022692"/>
    </source>
</evidence>
<reference evidence="12 13" key="1">
    <citation type="submission" date="2014-04" db="EMBL/GenBank/DDBJ databases">
        <authorList>
            <consortium name="DOE Joint Genome Institute"/>
            <person name="Kuo A."/>
            <person name="Kohler A."/>
            <person name="Nagy L.G."/>
            <person name="Floudas D."/>
            <person name="Copeland A."/>
            <person name="Barry K.W."/>
            <person name="Cichocki N."/>
            <person name="Veneault-Fourrey C."/>
            <person name="LaButti K."/>
            <person name="Lindquist E.A."/>
            <person name="Lipzen A."/>
            <person name="Lundell T."/>
            <person name="Morin E."/>
            <person name="Murat C."/>
            <person name="Sun H."/>
            <person name="Tunlid A."/>
            <person name="Henrissat B."/>
            <person name="Grigoriev I.V."/>
            <person name="Hibbett D.S."/>
            <person name="Martin F."/>
            <person name="Nordberg H.P."/>
            <person name="Cantor M.N."/>
            <person name="Hua S.X."/>
        </authorList>
    </citation>
    <scope>NUCLEOTIDE SEQUENCE [LARGE SCALE GENOMIC DNA]</scope>
    <source>
        <strain evidence="12 13">LaAM-08-1</strain>
    </source>
</reference>
<evidence type="ECO:0000313" key="12">
    <source>
        <dbReference type="EMBL" id="KIJ95124.1"/>
    </source>
</evidence>
<feature type="region of interest" description="Disordered" evidence="9">
    <location>
        <begin position="1"/>
        <end position="69"/>
    </location>
</feature>
<dbReference type="GO" id="GO:0008324">
    <property type="term" value="F:monoatomic cation transmembrane transporter activity"/>
    <property type="evidence" value="ECO:0007669"/>
    <property type="project" value="InterPro"/>
</dbReference>
<feature type="transmembrane region" description="Helical" evidence="10">
    <location>
        <begin position="320"/>
        <end position="341"/>
    </location>
</feature>
<protein>
    <recommendedName>
        <fullName evidence="11">SLC41A/MgtE integral membrane domain-containing protein</fullName>
    </recommendedName>
</protein>
<feature type="transmembrane region" description="Helical" evidence="10">
    <location>
        <begin position="173"/>
        <end position="198"/>
    </location>
</feature>
<keyword evidence="3" id="KW-0813">Transport</keyword>
<organism evidence="12 13">
    <name type="scientific">Laccaria amethystina LaAM-08-1</name>
    <dbReference type="NCBI Taxonomy" id="1095629"/>
    <lineage>
        <taxon>Eukaryota</taxon>
        <taxon>Fungi</taxon>
        <taxon>Dikarya</taxon>
        <taxon>Basidiomycota</taxon>
        <taxon>Agaricomycotina</taxon>
        <taxon>Agaricomycetes</taxon>
        <taxon>Agaricomycetidae</taxon>
        <taxon>Agaricales</taxon>
        <taxon>Agaricineae</taxon>
        <taxon>Hydnangiaceae</taxon>
        <taxon>Laccaria</taxon>
    </lineage>
</organism>
<feature type="transmembrane region" description="Helical" evidence="10">
    <location>
        <begin position="381"/>
        <end position="400"/>
    </location>
</feature>
<feature type="transmembrane region" description="Helical" evidence="10">
    <location>
        <begin position="290"/>
        <end position="314"/>
    </location>
</feature>
<dbReference type="Pfam" id="PF01769">
    <property type="entry name" value="MgtE"/>
    <property type="match status" value="2"/>
</dbReference>
<evidence type="ECO:0000256" key="3">
    <source>
        <dbReference type="ARBA" id="ARBA00022448"/>
    </source>
</evidence>
<evidence type="ECO:0000256" key="2">
    <source>
        <dbReference type="ARBA" id="ARBA00009749"/>
    </source>
</evidence>